<organism evidence="13 14">
    <name type="scientific">Atopobium minutum</name>
    <dbReference type="NCBI Taxonomy" id="1381"/>
    <lineage>
        <taxon>Bacteria</taxon>
        <taxon>Bacillati</taxon>
        <taxon>Actinomycetota</taxon>
        <taxon>Coriobacteriia</taxon>
        <taxon>Coriobacteriales</taxon>
        <taxon>Atopobiaceae</taxon>
        <taxon>Atopobium</taxon>
    </lineage>
</organism>
<name>A0AB38A5Y1_9ACTN</name>
<feature type="domain" description="ABC transporter" evidence="11">
    <location>
        <begin position="337"/>
        <end position="570"/>
    </location>
</feature>
<proteinExistence type="inferred from homology"/>
<dbReference type="SMART" id="SM00382">
    <property type="entry name" value="AAA"/>
    <property type="match status" value="1"/>
</dbReference>
<evidence type="ECO:0000256" key="3">
    <source>
        <dbReference type="ARBA" id="ARBA00022475"/>
    </source>
</evidence>
<comment type="caution">
    <text evidence="13">The sequence shown here is derived from an EMBL/GenBank/DDBJ whole genome shotgun (WGS) entry which is preliminary data.</text>
</comment>
<keyword evidence="8 10" id="KW-0472">Membrane</keyword>
<dbReference type="InterPro" id="IPR003593">
    <property type="entry name" value="AAA+_ATPase"/>
</dbReference>
<evidence type="ECO:0000256" key="5">
    <source>
        <dbReference type="ARBA" id="ARBA00022741"/>
    </source>
</evidence>
<evidence type="ECO:0000259" key="12">
    <source>
        <dbReference type="PROSITE" id="PS50929"/>
    </source>
</evidence>
<accession>A0AB38A5Y1</accession>
<dbReference type="InterPro" id="IPR027417">
    <property type="entry name" value="P-loop_NTPase"/>
</dbReference>
<dbReference type="RefSeq" id="WP_002563266.1">
    <property type="nucleotide sequence ID" value="NZ_CALJSN010000006.1"/>
</dbReference>
<dbReference type="PANTHER" id="PTHR43394:SF1">
    <property type="entry name" value="ATP-BINDING CASSETTE SUB-FAMILY B MEMBER 10, MITOCHONDRIAL"/>
    <property type="match status" value="1"/>
</dbReference>
<dbReference type="GO" id="GO:0016887">
    <property type="term" value="F:ATP hydrolysis activity"/>
    <property type="evidence" value="ECO:0007669"/>
    <property type="project" value="InterPro"/>
</dbReference>
<sequence>MNIYKRMFAYVPKSKWKGYLAVLFSGVSALMIVVGYFFVYRILVELLATQNLTQARNLALTTMVVLTLGGVLYFLSGLFSHMLGFRLETNLRKKGIDGISKASFRFFDTHQSGVVRKTIDDNAVKTHTSVAHMIPDMGQAFLTPICVFIISFIIDWKLFVALLVMTALGVGLMAKMMGGETSFMQIYQDALQKLSGETVEYVRGIQVIKIFKADVKSFKALYEAIQNYAKYAYAYAQSCQIPYVTYQWLFYGIAAIVIIPVVLFLSVFSDPVFLMVDLIMLLFLSGIISVCCMRIMYASQYIFEATYALDTLEKLYAEMFEDKLSFGTETAFSSYDIAFDQVSFSYGEKSVFSDLSFSLEQGKTYALVGSSGSGKSTIAKLLSGFYKVDSGAIKIGGKSIESYTEETMTEAVSFVFQDPKLFKLSIYDNVALAKKHATHDEVMQALYLAGCDDILDKFPERERTLIGSKGVYLSGGEKQRIAIARAMLKNSPIVVMDEASAAIDADNEYKLQQSFKNLMKDKTVIMIAHRLSSIQDVDEIIVLEQGALVERGSHAELMAQDSTYKQLVELYNTTNDWRL</sequence>
<keyword evidence="2" id="KW-0813">Transport</keyword>
<evidence type="ECO:0000256" key="7">
    <source>
        <dbReference type="ARBA" id="ARBA00022989"/>
    </source>
</evidence>
<dbReference type="GO" id="GO:0015421">
    <property type="term" value="F:ABC-type oligopeptide transporter activity"/>
    <property type="evidence" value="ECO:0007669"/>
    <property type="project" value="TreeGrafter"/>
</dbReference>
<dbReference type="InterPro" id="IPR011527">
    <property type="entry name" value="ABC1_TM_dom"/>
</dbReference>
<keyword evidence="5" id="KW-0547">Nucleotide-binding</keyword>
<comment type="similarity">
    <text evidence="9">Belongs to the ABC transporter superfamily. Siderophore-Fe(3+) uptake transporter (SIUT) (TC 3.A.1.21) family.</text>
</comment>
<evidence type="ECO:0000313" key="13">
    <source>
        <dbReference type="EMBL" id="SEB57226.1"/>
    </source>
</evidence>
<dbReference type="Proteomes" id="UP000183687">
    <property type="component" value="Unassembled WGS sequence"/>
</dbReference>
<evidence type="ECO:0000256" key="4">
    <source>
        <dbReference type="ARBA" id="ARBA00022692"/>
    </source>
</evidence>
<comment type="subcellular location">
    <subcellularLocation>
        <location evidence="1">Cell inner membrane</location>
        <topology evidence="1">Multi-pass membrane protein</topology>
    </subcellularLocation>
</comment>
<feature type="transmembrane region" description="Helical" evidence="10">
    <location>
        <begin position="63"/>
        <end position="85"/>
    </location>
</feature>
<keyword evidence="4 10" id="KW-0812">Transmembrane</keyword>
<evidence type="ECO:0000256" key="9">
    <source>
        <dbReference type="ARBA" id="ARBA00023455"/>
    </source>
</evidence>
<gene>
    <name evidence="13" type="ORF">SAMN04489746_0634</name>
</gene>
<dbReference type="Gene3D" id="1.20.1560.10">
    <property type="entry name" value="ABC transporter type 1, transmembrane domain"/>
    <property type="match status" value="1"/>
</dbReference>
<feature type="transmembrane region" description="Helical" evidence="10">
    <location>
        <begin position="274"/>
        <end position="297"/>
    </location>
</feature>
<dbReference type="InterPro" id="IPR017871">
    <property type="entry name" value="ABC_transporter-like_CS"/>
</dbReference>
<dbReference type="PROSITE" id="PS00211">
    <property type="entry name" value="ABC_TRANSPORTER_1"/>
    <property type="match status" value="1"/>
</dbReference>
<evidence type="ECO:0000256" key="2">
    <source>
        <dbReference type="ARBA" id="ARBA00022448"/>
    </source>
</evidence>
<feature type="transmembrane region" description="Helical" evidence="10">
    <location>
        <begin position="20"/>
        <end position="43"/>
    </location>
</feature>
<dbReference type="InterPro" id="IPR003439">
    <property type="entry name" value="ABC_transporter-like_ATP-bd"/>
</dbReference>
<evidence type="ECO:0000313" key="14">
    <source>
        <dbReference type="Proteomes" id="UP000183687"/>
    </source>
</evidence>
<keyword evidence="3" id="KW-1003">Cell membrane</keyword>
<dbReference type="SUPFAM" id="SSF90123">
    <property type="entry name" value="ABC transporter transmembrane region"/>
    <property type="match status" value="1"/>
</dbReference>
<dbReference type="GO" id="GO:0005886">
    <property type="term" value="C:plasma membrane"/>
    <property type="evidence" value="ECO:0007669"/>
    <property type="project" value="UniProtKB-SubCell"/>
</dbReference>
<dbReference type="PROSITE" id="PS50893">
    <property type="entry name" value="ABC_TRANSPORTER_2"/>
    <property type="match status" value="1"/>
</dbReference>
<evidence type="ECO:0000256" key="1">
    <source>
        <dbReference type="ARBA" id="ARBA00004429"/>
    </source>
</evidence>
<evidence type="ECO:0000256" key="10">
    <source>
        <dbReference type="SAM" id="Phobius"/>
    </source>
</evidence>
<keyword evidence="7 10" id="KW-1133">Transmembrane helix</keyword>
<dbReference type="Pfam" id="PF00005">
    <property type="entry name" value="ABC_tran"/>
    <property type="match status" value="1"/>
</dbReference>
<feature type="transmembrane region" description="Helical" evidence="10">
    <location>
        <begin position="248"/>
        <end position="268"/>
    </location>
</feature>
<dbReference type="InterPro" id="IPR036640">
    <property type="entry name" value="ABC1_TM_sf"/>
</dbReference>
<evidence type="ECO:0000259" key="11">
    <source>
        <dbReference type="PROSITE" id="PS50893"/>
    </source>
</evidence>
<evidence type="ECO:0000256" key="8">
    <source>
        <dbReference type="ARBA" id="ARBA00023136"/>
    </source>
</evidence>
<evidence type="ECO:0000256" key="6">
    <source>
        <dbReference type="ARBA" id="ARBA00022840"/>
    </source>
</evidence>
<dbReference type="PANTHER" id="PTHR43394">
    <property type="entry name" value="ATP-DEPENDENT PERMEASE MDL1, MITOCHONDRIAL"/>
    <property type="match status" value="1"/>
</dbReference>
<dbReference type="PROSITE" id="PS50929">
    <property type="entry name" value="ABC_TM1F"/>
    <property type="match status" value="1"/>
</dbReference>
<dbReference type="Pfam" id="PF00664">
    <property type="entry name" value="ABC_membrane"/>
    <property type="match status" value="1"/>
</dbReference>
<dbReference type="GO" id="GO:0005524">
    <property type="term" value="F:ATP binding"/>
    <property type="evidence" value="ECO:0007669"/>
    <property type="project" value="UniProtKB-KW"/>
</dbReference>
<reference evidence="13 14" key="1">
    <citation type="submission" date="2016-10" db="EMBL/GenBank/DDBJ databases">
        <authorList>
            <person name="Varghese N."/>
            <person name="Submissions S."/>
        </authorList>
    </citation>
    <scope>NUCLEOTIDE SEQUENCE [LARGE SCALE GENOMIC DNA]</scope>
    <source>
        <strain evidence="13 14">DSM 20586</strain>
    </source>
</reference>
<feature type="domain" description="ABC transmembrane type-1" evidence="12">
    <location>
        <begin position="20"/>
        <end position="259"/>
    </location>
</feature>
<keyword evidence="6 13" id="KW-0067">ATP-binding</keyword>
<dbReference type="SUPFAM" id="SSF52540">
    <property type="entry name" value="P-loop containing nucleoside triphosphate hydrolases"/>
    <property type="match status" value="1"/>
</dbReference>
<dbReference type="FunFam" id="3.40.50.300:FF:000221">
    <property type="entry name" value="Multidrug ABC transporter ATP-binding protein"/>
    <property type="match status" value="1"/>
</dbReference>
<dbReference type="EMBL" id="FNSH01000001">
    <property type="protein sequence ID" value="SEB57226.1"/>
    <property type="molecule type" value="Genomic_DNA"/>
</dbReference>
<protein>
    <submittedName>
        <fullName evidence="13">ATP-binding cassette, subfamily B</fullName>
    </submittedName>
</protein>
<dbReference type="InterPro" id="IPR039421">
    <property type="entry name" value="Type_1_exporter"/>
</dbReference>
<dbReference type="Gene3D" id="3.40.50.300">
    <property type="entry name" value="P-loop containing nucleotide triphosphate hydrolases"/>
    <property type="match status" value="1"/>
</dbReference>
<dbReference type="AlphaFoldDB" id="A0AB38A5Y1"/>